<protein>
    <submittedName>
        <fullName evidence="2">Uncharacterized protein</fullName>
    </submittedName>
</protein>
<gene>
    <name evidence="2" type="ORF">Tci_891383</name>
</gene>
<feature type="region of interest" description="Disordered" evidence="1">
    <location>
        <begin position="29"/>
        <end position="48"/>
    </location>
</feature>
<accession>A0A699UIM0</accession>
<feature type="non-terminal residue" evidence="2">
    <location>
        <position position="114"/>
    </location>
</feature>
<dbReference type="EMBL" id="BKCJ011314399">
    <property type="protein sequence ID" value="GFD19414.1"/>
    <property type="molecule type" value="Genomic_DNA"/>
</dbReference>
<sequence>HVTILNNLDPLRKFDEKADERFLVGYSVSRNQPNSSAGIQGNFDANADAAFDDKENESEVHVSPSSSDKTKKHDEKAKKEAKGKSHVDLFTRVRDLSDEFKEFSVNSTNRVNAA</sequence>
<evidence type="ECO:0000256" key="1">
    <source>
        <dbReference type="SAM" id="MobiDB-lite"/>
    </source>
</evidence>
<dbReference type="AlphaFoldDB" id="A0A699UIM0"/>
<feature type="non-terminal residue" evidence="2">
    <location>
        <position position="1"/>
    </location>
</feature>
<evidence type="ECO:0000313" key="2">
    <source>
        <dbReference type="EMBL" id="GFD19414.1"/>
    </source>
</evidence>
<name>A0A699UIM0_TANCI</name>
<feature type="compositionally biased region" description="Polar residues" evidence="1">
    <location>
        <begin position="29"/>
        <end position="39"/>
    </location>
</feature>
<organism evidence="2">
    <name type="scientific">Tanacetum cinerariifolium</name>
    <name type="common">Dalmatian daisy</name>
    <name type="synonym">Chrysanthemum cinerariifolium</name>
    <dbReference type="NCBI Taxonomy" id="118510"/>
    <lineage>
        <taxon>Eukaryota</taxon>
        <taxon>Viridiplantae</taxon>
        <taxon>Streptophyta</taxon>
        <taxon>Embryophyta</taxon>
        <taxon>Tracheophyta</taxon>
        <taxon>Spermatophyta</taxon>
        <taxon>Magnoliopsida</taxon>
        <taxon>eudicotyledons</taxon>
        <taxon>Gunneridae</taxon>
        <taxon>Pentapetalae</taxon>
        <taxon>asterids</taxon>
        <taxon>campanulids</taxon>
        <taxon>Asterales</taxon>
        <taxon>Asteraceae</taxon>
        <taxon>Asteroideae</taxon>
        <taxon>Anthemideae</taxon>
        <taxon>Anthemidinae</taxon>
        <taxon>Tanacetum</taxon>
    </lineage>
</organism>
<feature type="compositionally biased region" description="Basic and acidic residues" evidence="1">
    <location>
        <begin position="68"/>
        <end position="84"/>
    </location>
</feature>
<feature type="region of interest" description="Disordered" evidence="1">
    <location>
        <begin position="53"/>
        <end position="84"/>
    </location>
</feature>
<comment type="caution">
    <text evidence="2">The sequence shown here is derived from an EMBL/GenBank/DDBJ whole genome shotgun (WGS) entry which is preliminary data.</text>
</comment>
<reference evidence="2" key="1">
    <citation type="journal article" date="2019" name="Sci. Rep.">
        <title>Draft genome of Tanacetum cinerariifolium, the natural source of mosquito coil.</title>
        <authorList>
            <person name="Yamashiro T."/>
            <person name="Shiraishi A."/>
            <person name="Satake H."/>
            <person name="Nakayama K."/>
        </authorList>
    </citation>
    <scope>NUCLEOTIDE SEQUENCE</scope>
</reference>
<proteinExistence type="predicted"/>